<dbReference type="GO" id="GO:0046872">
    <property type="term" value="F:metal ion binding"/>
    <property type="evidence" value="ECO:0007669"/>
    <property type="project" value="UniProtKB-KW"/>
</dbReference>
<dbReference type="GO" id="GO:0004493">
    <property type="term" value="F:methylmalonyl-CoA epimerase activity"/>
    <property type="evidence" value="ECO:0007669"/>
    <property type="project" value="TreeGrafter"/>
</dbReference>
<dbReference type="InterPro" id="IPR037523">
    <property type="entry name" value="VOC_core"/>
</dbReference>
<accession>A0AAU0N525</accession>
<dbReference type="PANTHER" id="PTHR43048">
    <property type="entry name" value="METHYLMALONYL-COA EPIMERASE"/>
    <property type="match status" value="1"/>
</dbReference>
<reference evidence="3 4" key="1">
    <citation type="submission" date="2023-10" db="EMBL/GenBank/DDBJ databases">
        <title>Description of Microbulbifer bruguierae sp. nov., isolated from the sediments of mangrove plant Bruguiera sexangula and comparative genomic analyses of the genus Microbulbifer.</title>
        <authorList>
            <person name="Long M."/>
        </authorList>
    </citation>
    <scope>NUCLEOTIDE SEQUENCE [LARGE SCALE GENOMIC DNA]</scope>
    <source>
        <strain evidence="3 4">SPO729</strain>
    </source>
</reference>
<dbReference type="InterPro" id="IPR051785">
    <property type="entry name" value="MMCE/EMCE_epimerase"/>
</dbReference>
<sequence length="143" mass="16030">MTARVNHVGIAVPDLKKATKFFADVFGVTTVEVESDQVKNLYLKFENFTIQIMEDPGRLSGAPFGRLDHIAIDVDDLDETVKRLEGHDVQMAWDMPVRVEQYRSNFTTENGGVGVVFQISDEHGGDRPSQVFSPEMMDALARK</sequence>
<dbReference type="Pfam" id="PF00903">
    <property type="entry name" value="Glyoxalase"/>
    <property type="match status" value="1"/>
</dbReference>
<dbReference type="PROSITE" id="PS51819">
    <property type="entry name" value="VOC"/>
    <property type="match status" value="1"/>
</dbReference>
<dbReference type="EMBL" id="CP137555">
    <property type="protein sequence ID" value="WOX07028.1"/>
    <property type="molecule type" value="Genomic_DNA"/>
</dbReference>
<dbReference type="InterPro" id="IPR029068">
    <property type="entry name" value="Glyas_Bleomycin-R_OHBP_Dase"/>
</dbReference>
<evidence type="ECO:0000256" key="1">
    <source>
        <dbReference type="ARBA" id="ARBA00022723"/>
    </source>
</evidence>
<dbReference type="Proteomes" id="UP001302477">
    <property type="component" value="Chromosome"/>
</dbReference>
<dbReference type="RefSeq" id="WP_318955461.1">
    <property type="nucleotide sequence ID" value="NZ_CP137555.1"/>
</dbReference>
<proteinExistence type="predicted"/>
<dbReference type="PANTHER" id="PTHR43048:SF3">
    <property type="entry name" value="METHYLMALONYL-COA EPIMERASE, MITOCHONDRIAL"/>
    <property type="match status" value="1"/>
</dbReference>
<dbReference type="InterPro" id="IPR004360">
    <property type="entry name" value="Glyas_Fos-R_dOase_dom"/>
</dbReference>
<gene>
    <name evidence="3" type="ORF">R5R33_07820</name>
</gene>
<feature type="domain" description="VOC" evidence="2">
    <location>
        <begin position="4"/>
        <end position="122"/>
    </location>
</feature>
<evidence type="ECO:0000313" key="4">
    <source>
        <dbReference type="Proteomes" id="UP001302477"/>
    </source>
</evidence>
<dbReference type="KEGG" id="mpaf:R5R33_07820"/>
<evidence type="ECO:0000259" key="2">
    <source>
        <dbReference type="PROSITE" id="PS51819"/>
    </source>
</evidence>
<name>A0AAU0N525_9GAMM</name>
<evidence type="ECO:0000313" key="3">
    <source>
        <dbReference type="EMBL" id="WOX07028.1"/>
    </source>
</evidence>
<organism evidence="3 4">
    <name type="scientific">Microbulbifer pacificus</name>
    <dbReference type="NCBI Taxonomy" id="407164"/>
    <lineage>
        <taxon>Bacteria</taxon>
        <taxon>Pseudomonadati</taxon>
        <taxon>Pseudomonadota</taxon>
        <taxon>Gammaproteobacteria</taxon>
        <taxon>Cellvibrionales</taxon>
        <taxon>Microbulbiferaceae</taxon>
        <taxon>Microbulbifer</taxon>
    </lineage>
</organism>
<keyword evidence="1" id="KW-0479">Metal-binding</keyword>
<protein>
    <submittedName>
        <fullName evidence="3">VOC family protein</fullName>
    </submittedName>
</protein>
<dbReference type="GO" id="GO:0046491">
    <property type="term" value="P:L-methylmalonyl-CoA metabolic process"/>
    <property type="evidence" value="ECO:0007669"/>
    <property type="project" value="TreeGrafter"/>
</dbReference>
<dbReference type="AlphaFoldDB" id="A0AAU0N525"/>
<dbReference type="Gene3D" id="3.10.180.10">
    <property type="entry name" value="2,3-Dihydroxybiphenyl 1,2-Dioxygenase, domain 1"/>
    <property type="match status" value="1"/>
</dbReference>
<keyword evidence="4" id="KW-1185">Reference proteome</keyword>
<dbReference type="SUPFAM" id="SSF54593">
    <property type="entry name" value="Glyoxalase/Bleomycin resistance protein/Dihydroxybiphenyl dioxygenase"/>
    <property type="match status" value="1"/>
</dbReference>